<evidence type="ECO:0000313" key="2">
    <source>
        <dbReference type="EMBL" id="CAE0786104.1"/>
    </source>
</evidence>
<dbReference type="EMBL" id="HBIZ01062673">
    <property type="protein sequence ID" value="CAE0786104.1"/>
    <property type="molecule type" value="Transcribed_RNA"/>
</dbReference>
<feature type="domain" description="AB hydrolase-1" evidence="1">
    <location>
        <begin position="2"/>
        <end position="84"/>
    </location>
</feature>
<dbReference type="Pfam" id="PF00561">
    <property type="entry name" value="Abhydrolase_1"/>
    <property type="match status" value="1"/>
</dbReference>
<reference evidence="2" key="1">
    <citation type="submission" date="2021-01" db="EMBL/GenBank/DDBJ databases">
        <authorList>
            <person name="Corre E."/>
            <person name="Pelletier E."/>
            <person name="Niang G."/>
            <person name="Scheremetjew M."/>
            <person name="Finn R."/>
            <person name="Kale V."/>
            <person name="Holt S."/>
            <person name="Cochrane G."/>
            <person name="Meng A."/>
            <person name="Brown T."/>
            <person name="Cohen L."/>
        </authorList>
    </citation>
    <scope>NUCLEOTIDE SEQUENCE</scope>
    <source>
        <strain evidence="2">CCMP645</strain>
    </source>
</reference>
<dbReference type="InterPro" id="IPR029058">
    <property type="entry name" value="AB_hydrolase_fold"/>
</dbReference>
<proteinExistence type="predicted"/>
<accession>A0A7S4FBA4</accession>
<protein>
    <recommendedName>
        <fullName evidence="1">AB hydrolase-1 domain-containing protein</fullName>
    </recommendedName>
</protein>
<dbReference type="AlphaFoldDB" id="A0A7S4FBA4"/>
<dbReference type="InterPro" id="IPR000073">
    <property type="entry name" value="AB_hydrolase_1"/>
</dbReference>
<name>A0A7S4FBA4_CHRCT</name>
<gene>
    <name evidence="2" type="ORF">PCAR00345_LOCUS38812</name>
</gene>
<evidence type="ECO:0000259" key="1">
    <source>
        <dbReference type="Pfam" id="PF00561"/>
    </source>
</evidence>
<dbReference type="SUPFAM" id="SSF53474">
    <property type="entry name" value="alpha/beta-Hydrolases"/>
    <property type="match status" value="1"/>
</dbReference>
<organism evidence="2">
    <name type="scientific">Chrysotila carterae</name>
    <name type="common">Marine alga</name>
    <name type="synonym">Syracosphaera carterae</name>
    <dbReference type="NCBI Taxonomy" id="13221"/>
    <lineage>
        <taxon>Eukaryota</taxon>
        <taxon>Haptista</taxon>
        <taxon>Haptophyta</taxon>
        <taxon>Prymnesiophyceae</taxon>
        <taxon>Isochrysidales</taxon>
        <taxon>Isochrysidaceae</taxon>
        <taxon>Chrysotila</taxon>
    </lineage>
</organism>
<sequence>MPHLEQRGPVIAVNLFGFCKSGKPSLYNGMIYTPLDHTRNFPAFIDQVGLIQIYFAGQDWGGLLCTDYAVKHLDNVNGFNLVKPWPGYEIFDYEIFEPGAAQVFSALRTPEGAAAIYEQSLIKGISLLRALGDQ</sequence>
<dbReference type="Gene3D" id="3.40.50.1820">
    <property type="entry name" value="alpha/beta hydrolase"/>
    <property type="match status" value="1"/>
</dbReference>